<evidence type="ECO:0000313" key="2">
    <source>
        <dbReference type="Proteomes" id="UP000602532"/>
    </source>
</evidence>
<sequence length="395" mass="41839">MTTIVKAAGAAEFLSLIPRMLGYVPSRSLVMVPFAGSRSVGAMRFDLPADDPESVDRVAATVIGTVCRLPDADAVAAIAFTDATFEGGDGMPHSGLLRALERRADACGLRWTDALCVAQDAWGSLFDPHCPEGGRPLTDLDLSAADAAGPADDGAAGARDQASGAELPRIGLAQSERVARALVSLERAVDVLCGPGEGADAAPGRDPEDGEVASPVGDRIDPAALAAVCALDDLPCLFEDALEWDAEDLSPYDAATLVWCLARPSLRDIALVQWSATMTAGDEAFDAQLRWESGEEYPTHLAMRMWGEGEQPDPDRLVRALRLVRFAAAAAPRASRPGPLAMCAWLSWALGLSTHAELYAEQACAIEPEHGLSEIVRSFVHAGHLPDWAFHRPAR</sequence>
<reference evidence="1 2" key="1">
    <citation type="submission" date="2020-08" db="EMBL/GenBank/DDBJ databases">
        <title>A Genomic Blueprint of the Chicken Gut Microbiome.</title>
        <authorList>
            <person name="Gilroy R."/>
            <person name="Ravi A."/>
            <person name="Getino M."/>
            <person name="Pursley I."/>
            <person name="Horton D.L."/>
            <person name="Alikhan N.-F."/>
            <person name="Baker D."/>
            <person name="Gharbi K."/>
            <person name="Hall N."/>
            <person name="Watson M."/>
            <person name="Adriaenssens E.M."/>
            <person name="Foster-Nyarko E."/>
            <person name="Jarju S."/>
            <person name="Secka A."/>
            <person name="Antonio M."/>
            <person name="Oren A."/>
            <person name="Chaudhuri R."/>
            <person name="La Ragione R.M."/>
            <person name="Hildebrand F."/>
            <person name="Pallen M.J."/>
        </authorList>
    </citation>
    <scope>NUCLEOTIDE SEQUENCE [LARGE SCALE GENOMIC DNA]</scope>
    <source>
        <strain evidence="1 2">Sa1CUA4</strain>
    </source>
</reference>
<evidence type="ECO:0000313" key="1">
    <source>
        <dbReference type="EMBL" id="MBD8023218.1"/>
    </source>
</evidence>
<name>A0ABR8X201_9MICO</name>
<protein>
    <submittedName>
        <fullName evidence="1">DUF4192 family protein</fullName>
    </submittedName>
</protein>
<dbReference type="EMBL" id="JACSPM010000001">
    <property type="protein sequence ID" value="MBD8023218.1"/>
    <property type="molecule type" value="Genomic_DNA"/>
</dbReference>
<keyword evidence="2" id="KW-1185">Reference proteome</keyword>
<accession>A0ABR8X201</accession>
<comment type="caution">
    <text evidence="1">The sequence shown here is derived from an EMBL/GenBank/DDBJ whole genome shotgun (WGS) entry which is preliminary data.</text>
</comment>
<dbReference type="Proteomes" id="UP000602532">
    <property type="component" value="Unassembled WGS sequence"/>
</dbReference>
<gene>
    <name evidence="1" type="ORF">H9622_06385</name>
</gene>
<organism evidence="1 2">
    <name type="scientific">Microbacterium gallinarum</name>
    <dbReference type="NCBI Taxonomy" id="2762209"/>
    <lineage>
        <taxon>Bacteria</taxon>
        <taxon>Bacillati</taxon>
        <taxon>Actinomycetota</taxon>
        <taxon>Actinomycetes</taxon>
        <taxon>Micrococcales</taxon>
        <taxon>Microbacteriaceae</taxon>
        <taxon>Microbacterium</taxon>
    </lineage>
</organism>
<dbReference type="RefSeq" id="WP_191765298.1">
    <property type="nucleotide sequence ID" value="NZ_JACSPM010000001.1"/>
</dbReference>
<proteinExistence type="predicted"/>
<dbReference type="InterPro" id="IPR025447">
    <property type="entry name" value="DUF4192"/>
</dbReference>
<dbReference type="Pfam" id="PF13830">
    <property type="entry name" value="DUF4192"/>
    <property type="match status" value="1"/>
</dbReference>